<gene>
    <name evidence="2" type="primary">PRLR</name>
    <name evidence="2" type="ORF">CM83_43803</name>
</gene>
<name>A0A0A9WTE6_LYGHE</name>
<organism evidence="2">
    <name type="scientific">Lygus hesperus</name>
    <name type="common">Western plant bug</name>
    <dbReference type="NCBI Taxonomy" id="30085"/>
    <lineage>
        <taxon>Eukaryota</taxon>
        <taxon>Metazoa</taxon>
        <taxon>Ecdysozoa</taxon>
        <taxon>Arthropoda</taxon>
        <taxon>Hexapoda</taxon>
        <taxon>Insecta</taxon>
        <taxon>Pterygota</taxon>
        <taxon>Neoptera</taxon>
        <taxon>Paraneoptera</taxon>
        <taxon>Hemiptera</taxon>
        <taxon>Heteroptera</taxon>
        <taxon>Panheteroptera</taxon>
        <taxon>Cimicomorpha</taxon>
        <taxon>Miridae</taxon>
        <taxon>Mirini</taxon>
        <taxon>Lygus</taxon>
    </lineage>
</organism>
<feature type="chain" id="PRO_5002052392" evidence="1">
    <location>
        <begin position="33"/>
        <end position="301"/>
    </location>
</feature>
<evidence type="ECO:0000256" key="1">
    <source>
        <dbReference type="SAM" id="SignalP"/>
    </source>
</evidence>
<evidence type="ECO:0000313" key="2">
    <source>
        <dbReference type="EMBL" id="JAG09778.1"/>
    </source>
</evidence>
<protein>
    <submittedName>
        <fullName evidence="2">Prolactin receptor</fullName>
    </submittedName>
</protein>
<proteinExistence type="predicted"/>
<feature type="non-terminal residue" evidence="2">
    <location>
        <position position="1"/>
    </location>
</feature>
<dbReference type="EMBL" id="GBHO01033826">
    <property type="protein sequence ID" value="JAG09778.1"/>
    <property type="molecule type" value="Transcribed_RNA"/>
</dbReference>
<keyword evidence="2" id="KW-0675">Receptor</keyword>
<feature type="signal peptide" evidence="1">
    <location>
        <begin position="1"/>
        <end position="32"/>
    </location>
</feature>
<accession>A0A0A9WTE6</accession>
<dbReference type="AlphaFoldDB" id="A0A0A9WTE6"/>
<reference evidence="2" key="2">
    <citation type="submission" date="2014-07" db="EMBL/GenBank/DDBJ databases">
        <authorList>
            <person name="Hull J."/>
        </authorList>
    </citation>
    <scope>NUCLEOTIDE SEQUENCE</scope>
</reference>
<keyword evidence="1" id="KW-0732">Signal</keyword>
<reference evidence="2" key="1">
    <citation type="journal article" date="2014" name="PLoS ONE">
        <title>Transcriptome-Based Identification of ABC Transporters in the Western Tarnished Plant Bug Lygus hesperus.</title>
        <authorList>
            <person name="Hull J.J."/>
            <person name="Chaney K."/>
            <person name="Geib S.M."/>
            <person name="Fabrick J.A."/>
            <person name="Brent C.S."/>
            <person name="Walsh D."/>
            <person name="Lavine L.C."/>
        </authorList>
    </citation>
    <scope>NUCLEOTIDE SEQUENCE</scope>
</reference>
<sequence>QNRTYRGCLPARTMKYLLVLLFGAICIQENSALFGIKCPRNSLKAKYSPAPWAGYYDLPKSSDDESLMSDYVQISDETAQLEVPGTLWCRPNDPRVCLIMDNKGKNVGMQIAFLDQDTEGVVGYDYTAVNTYIRTNIFNMSANSLRVYFTNPETLTSEGRADSDETVDGVWTTLKGKLVQLPPVDPKVTKSGDFYRQACFPQMGRHYFYEMYDNMTDCTQHVPFFGIYHDGNLVGFGIANYGKPSKADGGRDWYESVPLLGAKLIMPHRPQCVDDLINTNGLYSLHVYFVEFPYLIGCLFQ</sequence>